<evidence type="ECO:0000256" key="4">
    <source>
        <dbReference type="ARBA" id="ARBA00022723"/>
    </source>
</evidence>
<evidence type="ECO:0000256" key="1">
    <source>
        <dbReference type="ARBA" id="ARBA00000552"/>
    </source>
</evidence>
<evidence type="ECO:0000313" key="8">
    <source>
        <dbReference type="EMBL" id="TWH15105.1"/>
    </source>
</evidence>
<comment type="catalytic activity">
    <reaction evidence="1 7">
        <text>5-dehydro-4-deoxy-D-glucuronate = 3-deoxy-D-glycero-2,5-hexodiulosonate</text>
        <dbReference type="Rhea" id="RHEA:23896"/>
        <dbReference type="ChEBI" id="CHEBI:17117"/>
        <dbReference type="ChEBI" id="CHEBI:29071"/>
        <dbReference type="EC" id="5.3.1.17"/>
    </reaction>
</comment>
<comment type="cofactor">
    <cofactor evidence="7">
        <name>Zn(2+)</name>
        <dbReference type="ChEBI" id="CHEBI:29105"/>
    </cofactor>
    <text evidence="7">Binds 1 zinc ion per subunit.</text>
</comment>
<dbReference type="NCBIfam" id="NF002091">
    <property type="entry name" value="PRK00924.1"/>
    <property type="match status" value="1"/>
</dbReference>
<protein>
    <recommendedName>
        <fullName evidence="7">4-deoxy-L-threo-5-hexosulose-uronate ketol-isomerase</fullName>
        <ecNumber evidence="7">5.3.1.17</ecNumber>
    </recommendedName>
    <alternativeName>
        <fullName evidence="7">5-keto-4-deoxyuronate isomerase</fullName>
    </alternativeName>
    <alternativeName>
        <fullName evidence="7">DKI isomerase</fullName>
    </alternativeName>
</protein>
<evidence type="ECO:0000256" key="2">
    <source>
        <dbReference type="ARBA" id="ARBA00005148"/>
    </source>
</evidence>
<dbReference type="CDD" id="cd20294">
    <property type="entry name" value="cupin_KduI_N"/>
    <property type="match status" value="1"/>
</dbReference>
<dbReference type="EC" id="5.3.1.17" evidence="7"/>
<dbReference type="SUPFAM" id="SSF51182">
    <property type="entry name" value="RmlC-like cupins"/>
    <property type="match status" value="1"/>
</dbReference>
<name>A0A562DZE8_9GAMM</name>
<dbReference type="Proteomes" id="UP000321583">
    <property type="component" value="Unassembled WGS sequence"/>
</dbReference>
<evidence type="ECO:0000256" key="3">
    <source>
        <dbReference type="ARBA" id="ARBA00008086"/>
    </source>
</evidence>
<organism evidence="8 9">
    <name type="scientific">Pseudoxanthomonas taiwanensis J19</name>
    <dbReference type="NCBI Taxonomy" id="935569"/>
    <lineage>
        <taxon>Bacteria</taxon>
        <taxon>Pseudomonadati</taxon>
        <taxon>Pseudomonadota</taxon>
        <taxon>Gammaproteobacteria</taxon>
        <taxon>Lysobacterales</taxon>
        <taxon>Lysobacteraceae</taxon>
        <taxon>Pseudoxanthomonas</taxon>
    </lineage>
</organism>
<feature type="binding site" evidence="7">
    <location>
        <position position="200"/>
    </location>
    <ligand>
        <name>Zn(2+)</name>
        <dbReference type="ChEBI" id="CHEBI:29105"/>
    </ligand>
</feature>
<dbReference type="InterPro" id="IPR007045">
    <property type="entry name" value="KduI"/>
</dbReference>
<dbReference type="CDD" id="cd20491">
    <property type="entry name" value="cupin_KduI_C"/>
    <property type="match status" value="1"/>
</dbReference>
<keyword evidence="4 7" id="KW-0479">Metal-binding</keyword>
<dbReference type="Gene3D" id="2.60.120.10">
    <property type="entry name" value="Jelly Rolls"/>
    <property type="match status" value="1"/>
</dbReference>
<dbReference type="GO" id="GO:0019698">
    <property type="term" value="P:D-galacturonate catabolic process"/>
    <property type="evidence" value="ECO:0007669"/>
    <property type="project" value="TreeGrafter"/>
</dbReference>
<keyword evidence="9" id="KW-1185">Reference proteome</keyword>
<dbReference type="GO" id="GO:0008270">
    <property type="term" value="F:zinc ion binding"/>
    <property type="evidence" value="ECO:0007669"/>
    <property type="project" value="UniProtKB-UniRule"/>
</dbReference>
<evidence type="ECO:0000313" key="9">
    <source>
        <dbReference type="Proteomes" id="UP000321583"/>
    </source>
</evidence>
<feature type="binding site" evidence="7">
    <location>
        <position position="249"/>
    </location>
    <ligand>
        <name>Zn(2+)</name>
        <dbReference type="ChEBI" id="CHEBI:29105"/>
    </ligand>
</feature>
<keyword evidence="6 7" id="KW-0413">Isomerase</keyword>
<dbReference type="InterPro" id="IPR014710">
    <property type="entry name" value="RmlC-like_jellyroll"/>
</dbReference>
<dbReference type="HAMAP" id="MF_00687">
    <property type="entry name" value="KduI"/>
    <property type="match status" value="1"/>
</dbReference>
<comment type="function">
    <text evidence="7">Catalyzes the isomerization of 5-dehydro-4-deoxy-D-glucuronate to 3-deoxy-D-glycero-2,5-hexodiulosonate.</text>
</comment>
<sequence length="282" mass="31156">MYQKTYYATHPGVMQGASNDELRDLYLIGELFAADEVRLNYTHYERFVIGGAAPVGKTVSLPRQVEPASAAGKPFLERRELGVINVGAGTGTVTVDGTEYVLGPKDGLYVAMGSEEVSFSSADASSPAKFYLASTPAHARFETKKLSIKDAVALDRGALETSNERTIYQFIVPSTCQSSQLLLGLTVLKPGSVWNTMPPHLHDRRSEVYFYFDLGADDRVYHFMGQPDQQRHIVMRNDEAVVSPPWSIHMGSGTSNYAFIWAMGGENLDYTDMHVLDICQLK</sequence>
<dbReference type="PIRSF" id="PIRSF006625">
    <property type="entry name" value="KduI"/>
    <property type="match status" value="1"/>
</dbReference>
<comment type="caution">
    <text evidence="8">The sequence shown here is derived from an EMBL/GenBank/DDBJ whole genome shotgun (WGS) entry which is preliminary data.</text>
</comment>
<comment type="similarity">
    <text evidence="3 7">Belongs to the KduI family.</text>
</comment>
<dbReference type="Pfam" id="PF04962">
    <property type="entry name" value="KduI"/>
    <property type="match status" value="1"/>
</dbReference>
<reference evidence="8 9" key="1">
    <citation type="submission" date="2019-07" db="EMBL/GenBank/DDBJ databases">
        <title>Genome sequencing of lignin-degrading bacterial isolates.</title>
        <authorList>
            <person name="Gladden J."/>
        </authorList>
    </citation>
    <scope>NUCLEOTIDE SEQUENCE [LARGE SCALE GENOMIC DNA]</scope>
    <source>
        <strain evidence="8 9">J19</strain>
    </source>
</reference>
<dbReference type="AlphaFoldDB" id="A0A562DZE8"/>
<gene>
    <name evidence="7" type="primary">kduI</name>
    <name evidence="8" type="ORF">L613_000200000610</name>
</gene>
<evidence type="ECO:0000256" key="5">
    <source>
        <dbReference type="ARBA" id="ARBA00022833"/>
    </source>
</evidence>
<dbReference type="RefSeq" id="WP_013533712.1">
    <property type="nucleotide sequence ID" value="NZ_VLJS01000047.1"/>
</dbReference>
<dbReference type="PANTHER" id="PTHR38461:SF1">
    <property type="entry name" value="4-DEOXY-L-THREO-5-HEXOSULOSE-URONATE KETOL-ISOMERASE"/>
    <property type="match status" value="1"/>
</dbReference>
<dbReference type="GO" id="GO:0045490">
    <property type="term" value="P:pectin catabolic process"/>
    <property type="evidence" value="ECO:0007669"/>
    <property type="project" value="UniProtKB-UniRule"/>
</dbReference>
<dbReference type="OrthoDB" id="9770644at2"/>
<evidence type="ECO:0000256" key="7">
    <source>
        <dbReference type="HAMAP-Rule" id="MF_00687"/>
    </source>
</evidence>
<dbReference type="UniPathway" id="UPA00545">
    <property type="reaction ID" value="UER00826"/>
</dbReference>
<dbReference type="EMBL" id="VLJS01000047">
    <property type="protein sequence ID" value="TWH15105.1"/>
    <property type="molecule type" value="Genomic_DNA"/>
</dbReference>
<keyword evidence="5 7" id="KW-0862">Zinc</keyword>
<dbReference type="PANTHER" id="PTHR38461">
    <property type="entry name" value="4-DEOXY-L-THREO-5-HEXOSULOSE-URONATE KETOL-ISOMERASE"/>
    <property type="match status" value="1"/>
</dbReference>
<comment type="pathway">
    <text evidence="2 7">Glycan metabolism; pectin degradation; 2-dehydro-3-deoxy-D-gluconate from pectin: step 4/5.</text>
</comment>
<feature type="binding site" evidence="7">
    <location>
        <position position="202"/>
    </location>
    <ligand>
        <name>Zn(2+)</name>
        <dbReference type="ChEBI" id="CHEBI:29105"/>
    </ligand>
</feature>
<dbReference type="InterPro" id="IPR011051">
    <property type="entry name" value="RmlC_Cupin_sf"/>
</dbReference>
<accession>A0A562DZE8</accession>
<dbReference type="GO" id="GO:0042840">
    <property type="term" value="P:D-glucuronate catabolic process"/>
    <property type="evidence" value="ECO:0007669"/>
    <property type="project" value="TreeGrafter"/>
</dbReference>
<feature type="binding site" evidence="7">
    <location>
        <position position="207"/>
    </location>
    <ligand>
        <name>Zn(2+)</name>
        <dbReference type="ChEBI" id="CHEBI:29105"/>
    </ligand>
</feature>
<dbReference type="Gene3D" id="2.60.120.520">
    <property type="entry name" value="pectin degrading enzyme 5-keto 4- deoxyuronate isomerase, domain 1"/>
    <property type="match status" value="1"/>
</dbReference>
<evidence type="ECO:0000256" key="6">
    <source>
        <dbReference type="ARBA" id="ARBA00023235"/>
    </source>
</evidence>
<proteinExistence type="inferred from homology"/>
<dbReference type="GO" id="GO:0008697">
    <property type="term" value="F:4-deoxy-L-threo-5-hexosulose-uronate ketol-isomerase activity"/>
    <property type="evidence" value="ECO:0007669"/>
    <property type="project" value="UniProtKB-UniRule"/>
</dbReference>
<dbReference type="InterPro" id="IPR027449">
    <property type="entry name" value="KduI_N"/>
</dbReference>
<dbReference type="InterPro" id="IPR021120">
    <property type="entry name" value="KduI/IolB_isomerase"/>
</dbReference>